<dbReference type="Gene3D" id="3.40.50.720">
    <property type="entry name" value="NAD(P)-binding Rossmann-like Domain"/>
    <property type="match status" value="1"/>
</dbReference>
<dbReference type="PRINTS" id="PR00081">
    <property type="entry name" value="GDHRDH"/>
</dbReference>
<dbReference type="InterPro" id="IPR036291">
    <property type="entry name" value="NAD(P)-bd_dom_sf"/>
</dbReference>
<name>A0A4E9EC11_GIBZA</name>
<sequence length="701" mass="76368">MATQDRPVIIIGAGISGLLLAQSLTQHKIPVRVFERDANLETRGVGWGLTLNWSLPALQSLLPEHLYTRLPEAYVDREAIKEGLSSRFPFFDLATGELKASTPKAPEGSRIRVTRKKLRDLLATGIDVEWEKALKEVVSTEESVTATFEDGSSVIGCLLVACDGSHSRVRRALFPDLSLHDIPVRMLGIKLELAPDQARPIRDLDPFFMHSTNSTNSMFVFMSSEFIFATNLIPSDRTIVLDAPGNHQDGGHPYILQMCVSWPYRAGFFGRDAPIEIPETSDEQLKLIHELGETCAEPWQSLALGANVNSDVKGLKIQDLPPPKDLQTTGRSVLMGDALHAMAMYRGEGANHVILDVQDFVDRMVPVLKDGGDFKALRTSLDGYEKAVVTRTRPAVLASRQACLHAHDWEKINSESPLLTRRMPFVEFDESQLQHFPLLSLTMVDTLSLHGKVAIVTGSGRENGIGAGIALALARNGASVTVNYVSDSTKERAENICTLLRQAGGKAIAVQASVDTIEGAQHLVNKTLEGFGTDHIDILVNNAGTAYFSPITQEPNVQELSKIFQLNVLGAFYMVHYVIAHMPPGGRIINVSSTNAKRGNVNISSYAASKAALDSLTWSWAGELGRSKGITVNSIAPGPVITDLYPKGKEEELTRDEIAITRAADRAGTTADIGDAVLLLVNEKSRWITGQYISTSGGVTY</sequence>
<feature type="domain" description="FAD-binding" evidence="7">
    <location>
        <begin position="7"/>
        <end position="224"/>
    </location>
</feature>
<dbReference type="Gene3D" id="3.50.50.60">
    <property type="entry name" value="FAD/NAD(P)-binding domain"/>
    <property type="match status" value="1"/>
</dbReference>
<dbReference type="FunFam" id="3.40.50.720:FF:000084">
    <property type="entry name" value="Short-chain dehydrogenase reductase"/>
    <property type="match status" value="1"/>
</dbReference>
<dbReference type="EMBL" id="CAAKMV010000142">
    <property type="protein sequence ID" value="VIO60151.1"/>
    <property type="molecule type" value="Genomic_DNA"/>
</dbReference>
<organism evidence="8">
    <name type="scientific">Gibberella zeae</name>
    <name type="common">Wheat head blight fungus</name>
    <name type="synonym">Fusarium graminearum</name>
    <dbReference type="NCBI Taxonomy" id="5518"/>
    <lineage>
        <taxon>Eukaryota</taxon>
        <taxon>Fungi</taxon>
        <taxon>Dikarya</taxon>
        <taxon>Ascomycota</taxon>
        <taxon>Pezizomycotina</taxon>
        <taxon>Sordariomycetes</taxon>
        <taxon>Hypocreomycetidae</taxon>
        <taxon>Hypocreales</taxon>
        <taxon>Nectriaceae</taxon>
        <taxon>Fusarium</taxon>
    </lineage>
</organism>
<protein>
    <recommendedName>
        <fullName evidence="7">FAD-binding domain-containing protein</fullName>
    </recommendedName>
</protein>
<reference evidence="8" key="1">
    <citation type="submission" date="2019-04" db="EMBL/GenBank/DDBJ databases">
        <authorList>
            <person name="Melise S."/>
            <person name="Noan J."/>
            <person name="Okalmin O."/>
        </authorList>
    </citation>
    <scope>NUCLEOTIDE SEQUENCE</scope>
    <source>
        <strain evidence="8">FN9</strain>
    </source>
</reference>
<dbReference type="GO" id="GO:0071949">
    <property type="term" value="F:FAD binding"/>
    <property type="evidence" value="ECO:0007669"/>
    <property type="project" value="InterPro"/>
</dbReference>
<dbReference type="AlphaFoldDB" id="A0A4E9EC11"/>
<dbReference type="Pfam" id="PF13561">
    <property type="entry name" value="adh_short_C2"/>
    <property type="match status" value="1"/>
</dbReference>
<evidence type="ECO:0000259" key="7">
    <source>
        <dbReference type="Pfam" id="PF01494"/>
    </source>
</evidence>
<dbReference type="PANTHER" id="PTHR47178">
    <property type="entry name" value="MONOOXYGENASE, FAD-BINDING"/>
    <property type="match status" value="1"/>
</dbReference>
<dbReference type="PROSITE" id="PS00061">
    <property type="entry name" value="ADH_SHORT"/>
    <property type="match status" value="1"/>
</dbReference>
<evidence type="ECO:0000256" key="4">
    <source>
        <dbReference type="ARBA" id="ARBA00022857"/>
    </source>
</evidence>
<keyword evidence="5" id="KW-0560">Oxidoreductase</keyword>
<dbReference type="PRINTS" id="PR00080">
    <property type="entry name" value="SDRFAMILY"/>
</dbReference>
<dbReference type="InterPro" id="IPR002347">
    <property type="entry name" value="SDR_fam"/>
</dbReference>
<evidence type="ECO:0000256" key="6">
    <source>
        <dbReference type="ARBA" id="ARBA00023033"/>
    </source>
</evidence>
<dbReference type="InterPro" id="IPR036188">
    <property type="entry name" value="FAD/NAD-bd_sf"/>
</dbReference>
<evidence type="ECO:0000256" key="1">
    <source>
        <dbReference type="ARBA" id="ARBA00001974"/>
    </source>
</evidence>
<evidence type="ECO:0000256" key="3">
    <source>
        <dbReference type="ARBA" id="ARBA00022827"/>
    </source>
</evidence>
<dbReference type="Pfam" id="PF01494">
    <property type="entry name" value="FAD_binding_3"/>
    <property type="match status" value="1"/>
</dbReference>
<evidence type="ECO:0000313" key="8">
    <source>
        <dbReference type="EMBL" id="VIO60151.1"/>
    </source>
</evidence>
<dbReference type="GO" id="GO:0004497">
    <property type="term" value="F:monooxygenase activity"/>
    <property type="evidence" value="ECO:0007669"/>
    <property type="project" value="UniProtKB-KW"/>
</dbReference>
<keyword evidence="6" id="KW-0503">Monooxygenase</keyword>
<comment type="cofactor">
    <cofactor evidence="1">
        <name>FAD</name>
        <dbReference type="ChEBI" id="CHEBI:57692"/>
    </cofactor>
</comment>
<dbReference type="SUPFAM" id="SSF51905">
    <property type="entry name" value="FAD/NAD(P)-binding domain"/>
    <property type="match status" value="1"/>
</dbReference>
<keyword evidence="2" id="KW-0285">Flavoprotein</keyword>
<dbReference type="PANTHER" id="PTHR47178:SF1">
    <property type="entry name" value="FAD-BINDING DOMAIN-CONTAINING PROTEIN-RELATED"/>
    <property type="match status" value="1"/>
</dbReference>
<dbReference type="InterPro" id="IPR020904">
    <property type="entry name" value="Sc_DH/Rdtase_CS"/>
</dbReference>
<evidence type="ECO:0000256" key="2">
    <source>
        <dbReference type="ARBA" id="ARBA00022630"/>
    </source>
</evidence>
<evidence type="ECO:0000256" key="5">
    <source>
        <dbReference type="ARBA" id="ARBA00023002"/>
    </source>
</evidence>
<gene>
    <name evidence="8" type="ORF">FUG_LOCUS386969</name>
</gene>
<proteinExistence type="predicted"/>
<dbReference type="InterPro" id="IPR002938">
    <property type="entry name" value="FAD-bd"/>
</dbReference>
<dbReference type="SUPFAM" id="SSF51735">
    <property type="entry name" value="NAD(P)-binding Rossmann-fold domains"/>
    <property type="match status" value="1"/>
</dbReference>
<keyword evidence="3" id="KW-0274">FAD</keyword>
<keyword evidence="4" id="KW-0521">NADP</keyword>
<accession>A0A4E9EC11</accession>